<dbReference type="InterPro" id="IPR036735">
    <property type="entry name" value="NGN_dom_sf"/>
</dbReference>
<dbReference type="InterPro" id="IPR041977">
    <property type="entry name" value="KOW_Spt5_4"/>
</dbReference>
<feature type="domain" description="NusG-like N-terminal" evidence="13">
    <location>
        <begin position="233"/>
        <end position="324"/>
    </location>
</feature>
<evidence type="ECO:0000256" key="11">
    <source>
        <dbReference type="PIRNR" id="PIRNR036945"/>
    </source>
</evidence>
<dbReference type="GO" id="GO:0006368">
    <property type="term" value="P:transcription elongation by RNA polymerase II"/>
    <property type="evidence" value="ECO:0007669"/>
    <property type="project" value="TreeGrafter"/>
</dbReference>
<dbReference type="Pfam" id="PF00467">
    <property type="entry name" value="KOW"/>
    <property type="match status" value="1"/>
</dbReference>
<comment type="subcellular location">
    <subcellularLocation>
        <location evidence="1 11">Nucleus</location>
    </subcellularLocation>
</comment>
<feature type="domain" description="KOW" evidence="14">
    <location>
        <begin position="476"/>
        <end position="503"/>
    </location>
</feature>
<dbReference type="GO" id="GO:0032044">
    <property type="term" value="C:DSIF complex"/>
    <property type="evidence" value="ECO:0007669"/>
    <property type="project" value="TreeGrafter"/>
</dbReference>
<proteinExistence type="inferred from homology"/>
<dbReference type="InterPro" id="IPR039659">
    <property type="entry name" value="SPT5"/>
</dbReference>
<evidence type="ECO:0000256" key="7">
    <source>
        <dbReference type="ARBA" id="ARBA00023015"/>
    </source>
</evidence>
<dbReference type="FunFam" id="2.30.30.30:FF:000016">
    <property type="entry name" value="Transcription elongation factor SPT5"/>
    <property type="match status" value="1"/>
</dbReference>
<dbReference type="Pfam" id="PF23042">
    <property type="entry name" value="KOW1_SPT5"/>
    <property type="match status" value="1"/>
</dbReference>
<dbReference type="PIRSF" id="PIRSF036945">
    <property type="entry name" value="Spt5"/>
    <property type="match status" value="1"/>
</dbReference>
<dbReference type="InterPro" id="IPR057936">
    <property type="entry name" value="KOWx_Spt5"/>
</dbReference>
<feature type="domain" description="KOW" evidence="14">
    <location>
        <begin position="528"/>
        <end position="555"/>
    </location>
</feature>
<dbReference type="InterPro" id="IPR041980">
    <property type="entry name" value="KOW_Spt5_6_metazoa"/>
</dbReference>
<gene>
    <name evidence="16" type="ORF">O3P69_000806</name>
</gene>
<keyword evidence="9 11" id="KW-0804">Transcription</keyword>
<feature type="domain" description="Spt5 C-terminal" evidence="15">
    <location>
        <begin position="840"/>
        <end position="967"/>
    </location>
</feature>
<dbReference type="InterPro" id="IPR041976">
    <property type="entry name" value="KOW_Spt5_3"/>
</dbReference>
<dbReference type="CDD" id="cd09888">
    <property type="entry name" value="NGN_Euk"/>
    <property type="match status" value="1"/>
</dbReference>
<dbReference type="Pfam" id="PF23290">
    <property type="entry name" value="KOW5_SPT5"/>
    <property type="match status" value="1"/>
</dbReference>
<dbReference type="Pfam" id="PF23284">
    <property type="entry name" value="KOW2_Spt5"/>
    <property type="match status" value="1"/>
</dbReference>
<dbReference type="PANTHER" id="PTHR11125">
    <property type="entry name" value="SUPPRESSOR OF TY 5"/>
    <property type="match status" value="1"/>
</dbReference>
<dbReference type="CDD" id="cd06086">
    <property type="entry name" value="KOW_Spt5_6"/>
    <property type="match status" value="1"/>
</dbReference>
<dbReference type="CDD" id="cd06083">
    <property type="entry name" value="KOW_Spt5_3"/>
    <property type="match status" value="1"/>
</dbReference>
<feature type="domain" description="KOW" evidence="14">
    <location>
        <begin position="650"/>
        <end position="677"/>
    </location>
</feature>
<dbReference type="InterPro" id="IPR005100">
    <property type="entry name" value="NGN-domain"/>
</dbReference>
<keyword evidence="7" id="KW-0805">Transcription regulation</keyword>
<dbReference type="InterPro" id="IPR017071">
    <property type="entry name" value="TF_Spt5_eukaryote"/>
</dbReference>
<dbReference type="Pfam" id="PF23037">
    <property type="entry name" value="KOWx_SPT5"/>
    <property type="match status" value="1"/>
</dbReference>
<feature type="compositionally biased region" description="Polar residues" evidence="12">
    <location>
        <begin position="924"/>
        <end position="948"/>
    </location>
</feature>
<feature type="compositionally biased region" description="Polar residues" evidence="12">
    <location>
        <begin position="874"/>
        <end position="886"/>
    </location>
</feature>
<dbReference type="InterPro" id="IPR041978">
    <property type="entry name" value="KOW_Spt5_5"/>
</dbReference>
<dbReference type="GO" id="GO:0006357">
    <property type="term" value="P:regulation of transcription by RNA polymerase II"/>
    <property type="evidence" value="ECO:0007669"/>
    <property type="project" value="InterPro"/>
</dbReference>
<keyword evidence="4" id="KW-0678">Repressor</keyword>
<accession>A0AAW0UWN7</accession>
<dbReference type="InterPro" id="IPR024945">
    <property type="entry name" value="Spt5_C_dom"/>
</dbReference>
<feature type="compositionally biased region" description="Acidic residues" evidence="12">
    <location>
        <begin position="136"/>
        <end position="158"/>
    </location>
</feature>
<dbReference type="Pfam" id="PF11942">
    <property type="entry name" value="Spt5_N"/>
    <property type="match status" value="1"/>
</dbReference>
<feature type="region of interest" description="Disordered" evidence="12">
    <location>
        <begin position="1"/>
        <end position="158"/>
    </location>
</feature>
<evidence type="ECO:0000313" key="16">
    <source>
        <dbReference type="EMBL" id="KAK8402707.1"/>
    </source>
</evidence>
<comment type="similarity">
    <text evidence="2 11">Belongs to the SPT5 family.</text>
</comment>
<feature type="region of interest" description="Disordered" evidence="12">
    <location>
        <begin position="840"/>
        <end position="1005"/>
    </location>
</feature>
<feature type="compositionally biased region" description="Polar residues" evidence="12">
    <location>
        <begin position="975"/>
        <end position="986"/>
    </location>
</feature>
<dbReference type="CDD" id="cd06082">
    <property type="entry name" value="KOW_Spt5_2"/>
    <property type="match status" value="1"/>
</dbReference>
<evidence type="ECO:0000256" key="1">
    <source>
        <dbReference type="ARBA" id="ARBA00004123"/>
    </source>
</evidence>
<dbReference type="Pfam" id="PF23287">
    <property type="entry name" value="KOW7_SPT5"/>
    <property type="match status" value="1"/>
</dbReference>
<dbReference type="Gene3D" id="2.30.30.30">
    <property type="match status" value="3"/>
</dbReference>
<evidence type="ECO:0000256" key="12">
    <source>
        <dbReference type="SAM" id="MobiDB-lite"/>
    </source>
</evidence>
<feature type="compositionally biased region" description="Polar residues" evidence="12">
    <location>
        <begin position="728"/>
        <end position="740"/>
    </location>
</feature>
<keyword evidence="10 11" id="KW-0539">Nucleus</keyword>
<dbReference type="GO" id="GO:0032784">
    <property type="term" value="P:regulation of DNA-templated transcription elongation"/>
    <property type="evidence" value="ECO:0007669"/>
    <property type="project" value="InterPro"/>
</dbReference>
<evidence type="ECO:0000256" key="3">
    <source>
        <dbReference type="ARBA" id="ARBA00020181"/>
    </source>
</evidence>
<evidence type="ECO:0000256" key="9">
    <source>
        <dbReference type="ARBA" id="ARBA00023163"/>
    </source>
</evidence>
<dbReference type="PANTHER" id="PTHR11125:SF7">
    <property type="entry name" value="TRANSCRIPTION ELONGATION FACTOR SPT5"/>
    <property type="match status" value="1"/>
</dbReference>
<feature type="region of interest" description="Disordered" evidence="12">
    <location>
        <begin position="376"/>
        <end position="395"/>
    </location>
</feature>
<feature type="compositionally biased region" description="Low complexity" evidence="12">
    <location>
        <begin position="958"/>
        <end position="967"/>
    </location>
</feature>
<evidence type="ECO:0000256" key="2">
    <source>
        <dbReference type="ARBA" id="ARBA00006956"/>
    </source>
</evidence>
<dbReference type="CDD" id="cd06081">
    <property type="entry name" value="KOW_Spt5_1"/>
    <property type="match status" value="1"/>
</dbReference>
<dbReference type="InterPro" id="IPR014722">
    <property type="entry name" value="Rib_uL2_dom2"/>
</dbReference>
<keyword evidence="6" id="KW-0677">Repeat</keyword>
<feature type="compositionally biased region" description="Acidic residues" evidence="12">
    <location>
        <begin position="92"/>
        <end position="105"/>
    </location>
</feature>
<dbReference type="CDD" id="cd06085">
    <property type="entry name" value="KOW_Spt5_5"/>
    <property type="match status" value="1"/>
</dbReference>
<evidence type="ECO:0000259" key="14">
    <source>
        <dbReference type="SMART" id="SM00739"/>
    </source>
</evidence>
<feature type="compositionally biased region" description="Basic residues" evidence="12">
    <location>
        <begin position="46"/>
        <end position="78"/>
    </location>
</feature>
<evidence type="ECO:0000259" key="15">
    <source>
        <dbReference type="SMART" id="SM01104"/>
    </source>
</evidence>
<feature type="compositionally biased region" description="Basic and acidic residues" evidence="12">
    <location>
        <begin position="79"/>
        <end position="91"/>
    </location>
</feature>
<dbReference type="SMART" id="SM00739">
    <property type="entry name" value="KOW"/>
    <property type="match status" value="6"/>
</dbReference>
<keyword evidence="8" id="KW-0010">Activator</keyword>
<dbReference type="GO" id="GO:0003729">
    <property type="term" value="F:mRNA binding"/>
    <property type="evidence" value="ECO:0007669"/>
    <property type="project" value="TreeGrafter"/>
</dbReference>
<organism evidence="16 17">
    <name type="scientific">Scylla paramamosain</name>
    <name type="common">Mud crab</name>
    <dbReference type="NCBI Taxonomy" id="85552"/>
    <lineage>
        <taxon>Eukaryota</taxon>
        <taxon>Metazoa</taxon>
        <taxon>Ecdysozoa</taxon>
        <taxon>Arthropoda</taxon>
        <taxon>Crustacea</taxon>
        <taxon>Multicrustacea</taxon>
        <taxon>Malacostraca</taxon>
        <taxon>Eumalacostraca</taxon>
        <taxon>Eucarida</taxon>
        <taxon>Decapoda</taxon>
        <taxon>Pleocyemata</taxon>
        <taxon>Brachyura</taxon>
        <taxon>Eubrachyura</taxon>
        <taxon>Portunoidea</taxon>
        <taxon>Portunidae</taxon>
        <taxon>Portuninae</taxon>
        <taxon>Scylla</taxon>
    </lineage>
</organism>
<dbReference type="SUPFAM" id="SSF50104">
    <property type="entry name" value="Translation proteins SH3-like domain"/>
    <property type="match status" value="1"/>
</dbReference>
<evidence type="ECO:0000259" key="13">
    <source>
        <dbReference type="SMART" id="SM00738"/>
    </source>
</evidence>
<comment type="caution">
    <text evidence="16">The sequence shown here is derived from an EMBL/GenBank/DDBJ whole genome shotgun (WGS) entry which is preliminary data.</text>
</comment>
<dbReference type="Pfam" id="PF23291">
    <property type="entry name" value="KOW4_SPT5"/>
    <property type="match status" value="1"/>
</dbReference>
<evidence type="ECO:0000256" key="8">
    <source>
        <dbReference type="ARBA" id="ARBA00023159"/>
    </source>
</evidence>
<dbReference type="AlphaFoldDB" id="A0AAW0UWN7"/>
<dbReference type="InterPro" id="IPR022581">
    <property type="entry name" value="Spt5_N"/>
</dbReference>
<protein>
    <recommendedName>
        <fullName evidence="3 11">Transcription elongation factor SPT5</fullName>
    </recommendedName>
</protein>
<dbReference type="InterPro" id="IPR057934">
    <property type="entry name" value="KOW_Spt5_7"/>
</dbReference>
<evidence type="ECO:0000256" key="5">
    <source>
        <dbReference type="ARBA" id="ARBA00022553"/>
    </source>
</evidence>
<dbReference type="InterPro" id="IPR006645">
    <property type="entry name" value="NGN-like_dom"/>
</dbReference>
<dbReference type="InterPro" id="IPR039385">
    <property type="entry name" value="NGN_Euk"/>
</dbReference>
<dbReference type="SMART" id="SM00738">
    <property type="entry name" value="NGN"/>
    <property type="match status" value="1"/>
</dbReference>
<dbReference type="InterPro" id="IPR005824">
    <property type="entry name" value="KOW"/>
</dbReference>
<dbReference type="Gene3D" id="3.30.70.940">
    <property type="entry name" value="NusG, N-terminal domain"/>
    <property type="match status" value="1"/>
</dbReference>
<dbReference type="EMBL" id="JARAKH010000007">
    <property type="protein sequence ID" value="KAK8402707.1"/>
    <property type="molecule type" value="Genomic_DNA"/>
</dbReference>
<evidence type="ECO:0000256" key="4">
    <source>
        <dbReference type="ARBA" id="ARBA00022491"/>
    </source>
</evidence>
<evidence type="ECO:0000256" key="6">
    <source>
        <dbReference type="ARBA" id="ARBA00022737"/>
    </source>
</evidence>
<dbReference type="FunFam" id="3.30.70.940:FF:000003">
    <property type="entry name" value="Transcription elongation factor SPT5"/>
    <property type="match status" value="1"/>
</dbReference>
<dbReference type="InterPro" id="IPR041975">
    <property type="entry name" value="KOW_Spt5_2"/>
</dbReference>
<evidence type="ECO:0000313" key="17">
    <source>
        <dbReference type="Proteomes" id="UP001487740"/>
    </source>
</evidence>
<dbReference type="InterPro" id="IPR008991">
    <property type="entry name" value="Translation_prot_SH3-like_sf"/>
</dbReference>
<sequence>MSESDASYHSDSEPEKSGQGSDSEGENRRSRSRSVSHGRSASRSVSRSRSRSRSGSRSRSRSRSRSQSRSRSRSRSRSVRSDEAMEARSGEEEISGDEEPADGEDIANSGYDSEEDEDDERHVKKRRKRGAVSDYFLEEAEVDDDEGEDDEDEEGDDYDLLANEKEEVGVTAREVEAHRRAHSVWDNEREEEIEEYYRRKYADETSAALRFGEGGEEMSDEITQQTLLPGVKDPNLWMVKCRIGEEKVTCLQLIRKMFAYQFTDEPLQIKSVVAPEGVKGYIYIEAYKQSHVKSAMEGISNLRLGIWRQTMVPINQMTDVLRVVKEVPTLKRGAWVRLKRGIFKDDLAQVDYVDASQNTVHLKLIPRIDYTRMRGALKSSQPENDLKRKKPRRPAQKLFDTDAIRAIGGEVTQDGDFLNFEMNRYTHKGYLYKSFAISAIVADGVKPTLSELEKFEEQSLADMELTTSGREDDGHSFAPGDNVEVVEGELVNLMGSVTRVDGNKITIFPKHEDLKDELEFLAHELKKYFNQGDHVKVIAGRYEGDTGLIVRVEENMIVLFSDLTMHELKVLPRDLQLCADVATGVDSLGQFQWGDLVSLDAQTVGVIVRLEKENFQVLNMHGKLVHVKPQAVHKKKENRRAMALDSEQSTIQVKDIVKVIDGPHSGRQGEIRHLYRNFAFLHSKIMIENGGIFVCKTRHLSQAGGAKSSGGGLGAGGLGMGMGFMSPRLSSPAHSTGSQSERGDHGGGGGGFGERGRGRGRGRGAGRDRGIIGQTIKITQGPYKGHVGIVKDATDSTVRVELHSKCQTIIVDRSRVSVVGATNAKAGSFTSYTRTPTWGGSATPVYGNSGSRTPMYGSQTPQYDGSRTPHYGSMTPSHDGSATPGRQSAWDPTITNTPARHSEFDDYSFDEASPSPAYNPGTPGYQSDAGQGPYTPQTPGTVYSSDHNYSPYQPEPSPSGYQPGGSPAAYVGTPSPGTGYQGSPSPVSGYASPSPLASFSPMTPGAASPYNPQTPGAGMDTLGMHDWQTTDIEVRIRETHDDSGLIGQTGVIRGVSGGMCSVFLPEEERVVNILGEHLEPVTPAQLDRVKVIFGEEREQTGSLLSIDHNEGVVKLDHADVKMLQLRYLCKMK</sequence>
<reference evidence="16 17" key="1">
    <citation type="submission" date="2023-03" db="EMBL/GenBank/DDBJ databases">
        <title>High-quality genome of Scylla paramamosain provides insights in environmental adaptation.</title>
        <authorList>
            <person name="Zhang L."/>
        </authorList>
    </citation>
    <scope>NUCLEOTIDE SEQUENCE [LARGE SCALE GENOMIC DNA]</scope>
    <source>
        <strain evidence="16">LZ_2023a</strain>
        <tissue evidence="16">Muscle</tissue>
    </source>
</reference>
<dbReference type="InterPro" id="IPR041973">
    <property type="entry name" value="KOW_Spt5_1"/>
</dbReference>
<dbReference type="Pfam" id="PF03439">
    <property type="entry name" value="Spt5-NGN"/>
    <property type="match status" value="1"/>
</dbReference>
<dbReference type="FunFam" id="2.30.30.30:FF:000013">
    <property type="entry name" value="Transcription elongation factor SPT5"/>
    <property type="match status" value="1"/>
</dbReference>
<feature type="compositionally biased region" description="Polar residues" evidence="12">
    <location>
        <begin position="840"/>
        <end position="865"/>
    </location>
</feature>
<feature type="domain" description="KOW" evidence="14">
    <location>
        <begin position="329"/>
        <end position="356"/>
    </location>
</feature>
<feature type="domain" description="KOW" evidence="14">
    <location>
        <begin position="769"/>
        <end position="796"/>
    </location>
</feature>
<dbReference type="SMART" id="SM01104">
    <property type="entry name" value="CTD"/>
    <property type="match status" value="1"/>
</dbReference>
<evidence type="ECO:0000256" key="10">
    <source>
        <dbReference type="ARBA" id="ARBA00023242"/>
    </source>
</evidence>
<feature type="compositionally biased region" description="Basic and acidic residues" evidence="12">
    <location>
        <begin position="1"/>
        <end position="16"/>
    </location>
</feature>
<dbReference type="Pfam" id="PF23288">
    <property type="entry name" value="KOW6_SPT5"/>
    <property type="match status" value="1"/>
</dbReference>
<feature type="domain" description="KOW" evidence="14">
    <location>
        <begin position="1082"/>
        <end position="1109"/>
    </location>
</feature>
<dbReference type="CDD" id="cd06084">
    <property type="entry name" value="KOW_Spt5_4"/>
    <property type="match status" value="1"/>
</dbReference>
<keyword evidence="5" id="KW-0597">Phosphoprotein</keyword>
<name>A0AAW0UWN7_SCYPA</name>
<keyword evidence="17" id="KW-1185">Reference proteome</keyword>
<feature type="region of interest" description="Disordered" evidence="12">
    <location>
        <begin position="724"/>
        <end position="769"/>
    </location>
</feature>
<dbReference type="Proteomes" id="UP001487740">
    <property type="component" value="Unassembled WGS sequence"/>
</dbReference>